<dbReference type="EMBL" id="KL472364">
    <property type="protein sequence ID" value="KFV19362.1"/>
    <property type="molecule type" value="Genomic_DNA"/>
</dbReference>
<dbReference type="AlphaFoldDB" id="A0A093D463"/>
<name>A0A093D463_TAUER</name>
<accession>A0A093D463</accession>
<gene>
    <name evidence="1" type="ORF">N340_10841</name>
</gene>
<proteinExistence type="predicted"/>
<evidence type="ECO:0000313" key="2">
    <source>
        <dbReference type="Proteomes" id="UP000053661"/>
    </source>
</evidence>
<sequence>DMFPLLPDFSRLTEPGIREVLKQIRVTTCKSNPFQPQLMKNTYGH</sequence>
<feature type="non-terminal residue" evidence="1">
    <location>
        <position position="45"/>
    </location>
</feature>
<reference evidence="1 2" key="1">
    <citation type="submission" date="2014-04" db="EMBL/GenBank/DDBJ databases">
        <title>Genome evolution of avian class.</title>
        <authorList>
            <person name="Zhang G."/>
            <person name="Li C."/>
        </authorList>
    </citation>
    <scope>NUCLEOTIDE SEQUENCE [LARGE SCALE GENOMIC DNA]</scope>
    <source>
        <strain evidence="1">BGI_N340</strain>
    </source>
</reference>
<feature type="non-terminal residue" evidence="1">
    <location>
        <position position="1"/>
    </location>
</feature>
<keyword evidence="2" id="KW-1185">Reference proteome</keyword>
<protein>
    <submittedName>
        <fullName evidence="1">Uncharacterized protein</fullName>
    </submittedName>
</protein>
<organism evidence="1 2">
    <name type="scientific">Tauraco erythrolophus</name>
    <name type="common">Red-crested turaco</name>
    <dbReference type="NCBI Taxonomy" id="121530"/>
    <lineage>
        <taxon>Eukaryota</taxon>
        <taxon>Metazoa</taxon>
        <taxon>Chordata</taxon>
        <taxon>Craniata</taxon>
        <taxon>Vertebrata</taxon>
        <taxon>Euteleostomi</taxon>
        <taxon>Archelosauria</taxon>
        <taxon>Archosauria</taxon>
        <taxon>Dinosauria</taxon>
        <taxon>Saurischia</taxon>
        <taxon>Theropoda</taxon>
        <taxon>Coelurosauria</taxon>
        <taxon>Aves</taxon>
        <taxon>Neognathae</taxon>
        <taxon>Neoaves</taxon>
        <taxon>Otidimorphae</taxon>
        <taxon>Musophagiformes</taxon>
        <taxon>Musophagidae</taxon>
        <taxon>Tauraco</taxon>
    </lineage>
</organism>
<dbReference type="Proteomes" id="UP000053661">
    <property type="component" value="Unassembled WGS sequence"/>
</dbReference>
<evidence type="ECO:0000313" key="1">
    <source>
        <dbReference type="EMBL" id="KFV19362.1"/>
    </source>
</evidence>